<feature type="non-terminal residue" evidence="7">
    <location>
        <position position="1"/>
    </location>
</feature>
<feature type="non-terminal residue" evidence="7">
    <location>
        <position position="421"/>
    </location>
</feature>
<dbReference type="GO" id="GO:0004497">
    <property type="term" value="F:monooxygenase activity"/>
    <property type="evidence" value="ECO:0007669"/>
    <property type="project" value="UniProtKB-KW"/>
</dbReference>
<keyword evidence="2" id="KW-0285">Flavoprotein</keyword>
<keyword evidence="8" id="KW-1185">Reference proteome</keyword>
<organism evidence="7 8">
    <name type="scientific">Patellaria atrata CBS 101060</name>
    <dbReference type="NCBI Taxonomy" id="1346257"/>
    <lineage>
        <taxon>Eukaryota</taxon>
        <taxon>Fungi</taxon>
        <taxon>Dikarya</taxon>
        <taxon>Ascomycota</taxon>
        <taxon>Pezizomycotina</taxon>
        <taxon>Dothideomycetes</taxon>
        <taxon>Dothideomycetes incertae sedis</taxon>
        <taxon>Patellariales</taxon>
        <taxon>Patellariaceae</taxon>
        <taxon>Patellaria</taxon>
    </lineage>
</organism>
<protein>
    <submittedName>
        <fullName evidence="7">FAD/NAD(P)-binding domain-containing protein</fullName>
    </submittedName>
</protein>
<evidence type="ECO:0000256" key="2">
    <source>
        <dbReference type="ARBA" id="ARBA00022630"/>
    </source>
</evidence>
<comment type="similarity">
    <text evidence="1">Belongs to the paxM FAD-dependent monooxygenase family.</text>
</comment>
<dbReference type="AlphaFoldDB" id="A0A9P4SBB9"/>
<keyword evidence="4" id="KW-0560">Oxidoreductase</keyword>
<name>A0A9P4SBB9_9PEZI</name>
<keyword evidence="3" id="KW-0274">FAD</keyword>
<accession>A0A9P4SBB9</accession>
<evidence type="ECO:0000256" key="4">
    <source>
        <dbReference type="ARBA" id="ARBA00023002"/>
    </source>
</evidence>
<dbReference type="Gene3D" id="3.50.50.60">
    <property type="entry name" value="FAD/NAD(P)-binding domain"/>
    <property type="match status" value="1"/>
</dbReference>
<dbReference type="SUPFAM" id="SSF54373">
    <property type="entry name" value="FAD-linked reductases, C-terminal domain"/>
    <property type="match status" value="1"/>
</dbReference>
<evidence type="ECO:0000313" key="8">
    <source>
        <dbReference type="Proteomes" id="UP000799429"/>
    </source>
</evidence>
<dbReference type="Pfam" id="PF01494">
    <property type="entry name" value="FAD_binding_3"/>
    <property type="match status" value="1"/>
</dbReference>
<dbReference type="OrthoDB" id="9993796at2759"/>
<proteinExistence type="inferred from homology"/>
<dbReference type="PANTHER" id="PTHR13789">
    <property type="entry name" value="MONOOXYGENASE"/>
    <property type="match status" value="1"/>
</dbReference>
<dbReference type="InterPro" id="IPR050493">
    <property type="entry name" value="FAD-dep_Monooxygenase_BioMet"/>
</dbReference>
<sequence>SASNLQVGIIGAGIAGLAAGIAMRRAGHDVVIYEKSSFKQEIGAAVSATPNMVRILDRWGFDFKRARAWPTLQIRVPNGTTLELEYQDSFGGLEGEYGHTWLSMHRVDLHKELRSVAENPANHPTKPVAIELGSEVIDINCEEGIIIFNDGSRISKDLVVVADGAHSRHLQLITGKPIPMIDTGRSVYRALVPMNKVLEKPALLQLFENQAPGFVSIQGPSPLVSAFTYPCREGTLLNYVLLHPTKHRDEDKDSTQWNHPATKDDLRECLQGFHPDWTSLCDALEEVKFFRMMHHEPLETMVRGKAVVIGDAAHPMLPVIAQGAASAVEDAAALEAIFTTVSQEQDVRPYLKVFDLLRLPRNATTQVLSNHPMEPRSKIEERLRGYPTRPAIPEVGVLWVRKPWRDFYFTYDVYAEAEKAK</sequence>
<dbReference type="InterPro" id="IPR002938">
    <property type="entry name" value="FAD-bd"/>
</dbReference>
<feature type="domain" description="FAD-binding" evidence="6">
    <location>
        <begin position="5"/>
        <end position="358"/>
    </location>
</feature>
<evidence type="ECO:0000256" key="1">
    <source>
        <dbReference type="ARBA" id="ARBA00007992"/>
    </source>
</evidence>
<comment type="caution">
    <text evidence="7">The sequence shown here is derived from an EMBL/GenBank/DDBJ whole genome shotgun (WGS) entry which is preliminary data.</text>
</comment>
<evidence type="ECO:0000256" key="5">
    <source>
        <dbReference type="ARBA" id="ARBA00023033"/>
    </source>
</evidence>
<dbReference type="SUPFAM" id="SSF51905">
    <property type="entry name" value="FAD/NAD(P)-binding domain"/>
    <property type="match status" value="1"/>
</dbReference>
<dbReference type="Proteomes" id="UP000799429">
    <property type="component" value="Unassembled WGS sequence"/>
</dbReference>
<evidence type="ECO:0000259" key="6">
    <source>
        <dbReference type="Pfam" id="PF01494"/>
    </source>
</evidence>
<keyword evidence="5" id="KW-0503">Monooxygenase</keyword>
<gene>
    <name evidence="7" type="ORF">M501DRAFT_912494</name>
</gene>
<dbReference type="GO" id="GO:0071949">
    <property type="term" value="F:FAD binding"/>
    <property type="evidence" value="ECO:0007669"/>
    <property type="project" value="InterPro"/>
</dbReference>
<evidence type="ECO:0000313" key="7">
    <source>
        <dbReference type="EMBL" id="KAF2839500.1"/>
    </source>
</evidence>
<dbReference type="EMBL" id="MU006094">
    <property type="protein sequence ID" value="KAF2839500.1"/>
    <property type="molecule type" value="Genomic_DNA"/>
</dbReference>
<dbReference type="PANTHER" id="PTHR13789:SF215">
    <property type="entry name" value="FAD-BINDING DOMAIN-CONTAINING PROTEIN-RELATED"/>
    <property type="match status" value="1"/>
</dbReference>
<reference evidence="7" key="1">
    <citation type="journal article" date="2020" name="Stud. Mycol.">
        <title>101 Dothideomycetes genomes: a test case for predicting lifestyles and emergence of pathogens.</title>
        <authorList>
            <person name="Haridas S."/>
            <person name="Albert R."/>
            <person name="Binder M."/>
            <person name="Bloem J."/>
            <person name="Labutti K."/>
            <person name="Salamov A."/>
            <person name="Andreopoulos B."/>
            <person name="Baker S."/>
            <person name="Barry K."/>
            <person name="Bills G."/>
            <person name="Bluhm B."/>
            <person name="Cannon C."/>
            <person name="Castanera R."/>
            <person name="Culley D."/>
            <person name="Daum C."/>
            <person name="Ezra D."/>
            <person name="Gonzalez J."/>
            <person name="Henrissat B."/>
            <person name="Kuo A."/>
            <person name="Liang C."/>
            <person name="Lipzen A."/>
            <person name="Lutzoni F."/>
            <person name="Magnuson J."/>
            <person name="Mondo S."/>
            <person name="Nolan M."/>
            <person name="Ohm R."/>
            <person name="Pangilinan J."/>
            <person name="Park H.-J."/>
            <person name="Ramirez L."/>
            <person name="Alfaro M."/>
            <person name="Sun H."/>
            <person name="Tritt A."/>
            <person name="Yoshinaga Y."/>
            <person name="Zwiers L.-H."/>
            <person name="Turgeon B."/>
            <person name="Goodwin S."/>
            <person name="Spatafora J."/>
            <person name="Crous P."/>
            <person name="Grigoriev I."/>
        </authorList>
    </citation>
    <scope>NUCLEOTIDE SEQUENCE</scope>
    <source>
        <strain evidence="7">CBS 101060</strain>
    </source>
</reference>
<dbReference type="PRINTS" id="PR00420">
    <property type="entry name" value="RNGMNOXGNASE"/>
</dbReference>
<dbReference type="InterPro" id="IPR036188">
    <property type="entry name" value="FAD/NAD-bd_sf"/>
</dbReference>
<evidence type="ECO:0000256" key="3">
    <source>
        <dbReference type="ARBA" id="ARBA00022827"/>
    </source>
</evidence>